<keyword evidence="3" id="KW-1185">Reference proteome</keyword>
<evidence type="ECO:0008006" key="4">
    <source>
        <dbReference type="Google" id="ProtNLM"/>
    </source>
</evidence>
<protein>
    <recommendedName>
        <fullName evidence="4">DUF2135 domain-containing protein</fullName>
    </recommendedName>
</protein>
<feature type="signal peptide" evidence="1">
    <location>
        <begin position="1"/>
        <end position="23"/>
    </location>
</feature>
<dbReference type="PROSITE" id="PS51257">
    <property type="entry name" value="PROKAR_LIPOPROTEIN"/>
    <property type="match status" value="1"/>
</dbReference>
<evidence type="ECO:0000256" key="1">
    <source>
        <dbReference type="SAM" id="SignalP"/>
    </source>
</evidence>
<dbReference type="EMBL" id="JANSUY010000019">
    <property type="protein sequence ID" value="MCR9016795.1"/>
    <property type="molecule type" value="Genomic_DNA"/>
</dbReference>
<organism evidence="2 3">
    <name type="scientific">Aquiflexum gelatinilyticum</name>
    <dbReference type="NCBI Taxonomy" id="2961943"/>
    <lineage>
        <taxon>Bacteria</taxon>
        <taxon>Pseudomonadati</taxon>
        <taxon>Bacteroidota</taxon>
        <taxon>Cytophagia</taxon>
        <taxon>Cytophagales</taxon>
        <taxon>Cyclobacteriaceae</taxon>
        <taxon>Aquiflexum</taxon>
    </lineage>
</organism>
<comment type="caution">
    <text evidence="2">The sequence shown here is derived from an EMBL/GenBank/DDBJ whole genome shotgun (WGS) entry which is preliminary data.</text>
</comment>
<dbReference type="Proteomes" id="UP001142175">
    <property type="component" value="Unassembled WGS sequence"/>
</dbReference>
<dbReference type="RefSeq" id="WP_258424641.1">
    <property type="nucleotide sequence ID" value="NZ_JANSUY010000019.1"/>
</dbReference>
<evidence type="ECO:0000313" key="3">
    <source>
        <dbReference type="Proteomes" id="UP001142175"/>
    </source>
</evidence>
<feature type="chain" id="PRO_5040925526" description="DUF2135 domain-containing protein" evidence="1">
    <location>
        <begin position="24"/>
        <end position="477"/>
    </location>
</feature>
<dbReference type="AlphaFoldDB" id="A0A9X2PDL6"/>
<reference evidence="2" key="1">
    <citation type="submission" date="2022-08" db="EMBL/GenBank/DDBJ databases">
        <authorList>
            <person name="Zhang D."/>
        </authorList>
    </citation>
    <scope>NUCLEOTIDE SEQUENCE</scope>
    <source>
        <strain evidence="2">XJ19-11</strain>
    </source>
</reference>
<dbReference type="Gene3D" id="2.60.120.380">
    <property type="match status" value="1"/>
</dbReference>
<evidence type="ECO:0000313" key="2">
    <source>
        <dbReference type="EMBL" id="MCR9016795.1"/>
    </source>
</evidence>
<sequence length="477" mass="52474">MKKKSFNFRNFIFLLLAFFSSCYDDGGTGPEEKLKLNLFTVPDGVYSVNHQLKATIQAEEDLHLAFFGSGGKINSFFVTDELAKTQSVVLLDDFGAPAFMYGINSQTGEKEEGLIEFEPISPGSFFIRIYHYDWIQRIGTLIVEGKVVKSGGNWNTETTFVTANKNLDGVKARTGVKGGSFYAPIPRLDLLNLRQNTILQTEDFVAEFGDFIENFRKNDVPTFLREKVQPIGDIALVIGGVGVLLGSPAYVPILVGGVALSAATRANAFFVSGGLDRLLDNLQNLQNNISEGVNELVGGTVEVVNDYQVLARNYWNNLNLDPGLDISLEEILSDLEAKRIFNENTDLDDLPDSRGVIHIAMSWSTGGNDIDLWVTDPSGEKIYFENPKSASDGYLDLDDIDGFGPENIYWMNGAPDGKYSVAVHNYSCSENGCIPTTCYVKISNGLGTVRSFEGNLVNKDAVWNVVTFTKSGNNLIF</sequence>
<accession>A0A9X2PDL6</accession>
<name>A0A9X2PDL6_9BACT</name>
<proteinExistence type="predicted"/>
<keyword evidence="1" id="KW-0732">Signal</keyword>
<gene>
    <name evidence="2" type="ORF">NU887_17300</name>
</gene>